<dbReference type="EMBL" id="ML977591">
    <property type="protein sequence ID" value="KAF2000134.1"/>
    <property type="molecule type" value="Genomic_DNA"/>
</dbReference>
<sequence>MLGNPRTSTLSSSRAPPMHPASSASLIERPITLFPTRTTYCLSNLYTHGFSIREISASAIRPTPSPRPQPFSPASRSSPPMVTSSRQNTSLAYGWQRVCERRRGWDDARACLTLPALWSQASPLWDTSCTFISHIWNLRKAKRYAYWSLAMLQRVVCRAFSNS</sequence>
<evidence type="ECO:0000313" key="3">
    <source>
        <dbReference type="Proteomes" id="UP000799779"/>
    </source>
</evidence>
<reference evidence="2" key="1">
    <citation type="journal article" date="2020" name="Stud. Mycol.">
        <title>101 Dothideomycetes genomes: a test case for predicting lifestyles and emergence of pathogens.</title>
        <authorList>
            <person name="Haridas S."/>
            <person name="Albert R."/>
            <person name="Binder M."/>
            <person name="Bloem J."/>
            <person name="Labutti K."/>
            <person name="Salamov A."/>
            <person name="Andreopoulos B."/>
            <person name="Baker S."/>
            <person name="Barry K."/>
            <person name="Bills G."/>
            <person name="Bluhm B."/>
            <person name="Cannon C."/>
            <person name="Castanera R."/>
            <person name="Culley D."/>
            <person name="Daum C."/>
            <person name="Ezra D."/>
            <person name="Gonzalez J."/>
            <person name="Henrissat B."/>
            <person name="Kuo A."/>
            <person name="Liang C."/>
            <person name="Lipzen A."/>
            <person name="Lutzoni F."/>
            <person name="Magnuson J."/>
            <person name="Mondo S."/>
            <person name="Nolan M."/>
            <person name="Ohm R."/>
            <person name="Pangilinan J."/>
            <person name="Park H.-J."/>
            <person name="Ramirez L."/>
            <person name="Alfaro M."/>
            <person name="Sun H."/>
            <person name="Tritt A."/>
            <person name="Yoshinaga Y."/>
            <person name="Zwiers L.-H."/>
            <person name="Turgeon B."/>
            <person name="Goodwin S."/>
            <person name="Spatafora J."/>
            <person name="Crous P."/>
            <person name="Grigoriev I."/>
        </authorList>
    </citation>
    <scope>NUCLEOTIDE SEQUENCE</scope>
    <source>
        <strain evidence="2">CBS 123094</strain>
    </source>
</reference>
<feature type="region of interest" description="Disordered" evidence="1">
    <location>
        <begin position="59"/>
        <end position="88"/>
    </location>
</feature>
<protein>
    <submittedName>
        <fullName evidence="2">Uncharacterized protein</fullName>
    </submittedName>
</protein>
<accession>A0A6A5WGS7</accession>
<evidence type="ECO:0000313" key="2">
    <source>
        <dbReference type="EMBL" id="KAF2000134.1"/>
    </source>
</evidence>
<proteinExistence type="predicted"/>
<feature type="region of interest" description="Disordered" evidence="1">
    <location>
        <begin position="1"/>
        <end position="22"/>
    </location>
</feature>
<feature type="compositionally biased region" description="Polar residues" evidence="1">
    <location>
        <begin position="1"/>
        <end position="14"/>
    </location>
</feature>
<gene>
    <name evidence="2" type="ORF">P154DRAFT_209638</name>
</gene>
<organism evidence="2 3">
    <name type="scientific">Amniculicola lignicola CBS 123094</name>
    <dbReference type="NCBI Taxonomy" id="1392246"/>
    <lineage>
        <taxon>Eukaryota</taxon>
        <taxon>Fungi</taxon>
        <taxon>Dikarya</taxon>
        <taxon>Ascomycota</taxon>
        <taxon>Pezizomycotina</taxon>
        <taxon>Dothideomycetes</taxon>
        <taxon>Pleosporomycetidae</taxon>
        <taxon>Pleosporales</taxon>
        <taxon>Amniculicolaceae</taxon>
        <taxon>Amniculicola</taxon>
    </lineage>
</organism>
<name>A0A6A5WGS7_9PLEO</name>
<dbReference type="Proteomes" id="UP000799779">
    <property type="component" value="Unassembled WGS sequence"/>
</dbReference>
<evidence type="ECO:0000256" key="1">
    <source>
        <dbReference type="SAM" id="MobiDB-lite"/>
    </source>
</evidence>
<keyword evidence="3" id="KW-1185">Reference proteome</keyword>
<dbReference type="AlphaFoldDB" id="A0A6A5WGS7"/>